<dbReference type="Proteomes" id="UP000558284">
    <property type="component" value="Unassembled WGS sequence"/>
</dbReference>
<organism evidence="1 2">
    <name type="scientific">Mesorhizobium neociceri</name>
    <dbReference type="NCBI Taxonomy" id="1307853"/>
    <lineage>
        <taxon>Bacteria</taxon>
        <taxon>Pseudomonadati</taxon>
        <taxon>Pseudomonadota</taxon>
        <taxon>Alphaproteobacteria</taxon>
        <taxon>Hyphomicrobiales</taxon>
        <taxon>Phyllobacteriaceae</taxon>
        <taxon>Mesorhizobium</taxon>
    </lineage>
</organism>
<gene>
    <name evidence="1" type="ORF">H0241_22835</name>
</gene>
<evidence type="ECO:0000313" key="1">
    <source>
        <dbReference type="EMBL" id="MBA1143063.1"/>
    </source>
</evidence>
<protein>
    <submittedName>
        <fullName evidence="1">Uncharacterized protein</fullName>
    </submittedName>
</protein>
<keyword evidence="2" id="KW-1185">Reference proteome</keyword>
<dbReference type="EMBL" id="JACDTY010000012">
    <property type="protein sequence ID" value="MBA1143063.1"/>
    <property type="molecule type" value="Genomic_DNA"/>
</dbReference>
<evidence type="ECO:0000313" key="2">
    <source>
        <dbReference type="Proteomes" id="UP000558284"/>
    </source>
</evidence>
<reference evidence="1 2" key="1">
    <citation type="submission" date="2020-07" db="EMBL/GenBank/DDBJ databases">
        <title>Definition of the novel symbiovar canariense within Mesorhizobium novociceri, a new species of genus Mesorhizobium nodulating Cicer canariense in the Caldera de Taburiente National Park (La Palma, Canary Islands).</title>
        <authorList>
            <person name="Leon-Barrios M."/>
            <person name="Perez-Yepez J."/>
            <person name="Flores-Felix J.D."/>
            <person name="Ramirez-Baena M.H."/>
            <person name="Pulido-Suarez L."/>
            <person name="Igual J.M."/>
            <person name="Velazquez E."/>
            <person name="Peix A."/>
        </authorList>
    </citation>
    <scope>NUCLEOTIDE SEQUENCE [LARGE SCALE GENOMIC DNA]</scope>
    <source>
        <strain evidence="1 2">CCANP35</strain>
    </source>
</reference>
<proteinExistence type="predicted"/>
<dbReference type="RefSeq" id="WP_181060097.1">
    <property type="nucleotide sequence ID" value="NZ_JACDTY010000012.1"/>
</dbReference>
<sequence length="48" mass="5320">MGRLIFTLALAYVGYRIWIEAADPAKPVQDYRAALRKQSAALGVDPSR</sequence>
<dbReference type="AlphaFoldDB" id="A0A838BA32"/>
<comment type="caution">
    <text evidence="1">The sequence shown here is derived from an EMBL/GenBank/DDBJ whole genome shotgun (WGS) entry which is preliminary data.</text>
</comment>
<name>A0A838BA32_9HYPH</name>
<accession>A0A838BA32</accession>